<dbReference type="Pfam" id="PF00005">
    <property type="entry name" value="ABC_tran"/>
    <property type="match status" value="1"/>
</dbReference>
<keyword evidence="5" id="KW-1185">Reference proteome</keyword>
<sequence length="266" mass="28133">MNATDTDAGTLEVDDLTVRLSGNEIVSGVSLTAAAGRITGVIGPNGSGKSTLLRAVYRHLKPTAGHIVVGDCDLSDISPAARARIVASVPQERDSVNGITVRDVVGLGRVPHQGSFRRESSEDRDAIEQSLTEVGLSDKATRRFQSLSGGEKQRVLLARCFAQRAHVFVLDEPTNHLDVAHQVQLLTLLKDRGDTCLMTLHDLGVAAAVCDDLYVLSRGAVVASGPPRAVLTSELLRSVFAIRASVGTHPLTGGLQISIDYLGEPG</sequence>
<dbReference type="InterPro" id="IPR017871">
    <property type="entry name" value="ABC_transporter-like_CS"/>
</dbReference>
<evidence type="ECO:0000259" key="3">
    <source>
        <dbReference type="PROSITE" id="PS50893"/>
    </source>
</evidence>
<dbReference type="Gene3D" id="3.40.50.300">
    <property type="entry name" value="P-loop containing nucleotide triphosphate hydrolases"/>
    <property type="match status" value="1"/>
</dbReference>
<accession>A0ABT4ML79</accession>
<gene>
    <name evidence="4" type="ORF">O4220_24725</name>
</gene>
<proteinExistence type="predicted"/>
<dbReference type="SUPFAM" id="SSF52540">
    <property type="entry name" value="P-loop containing nucleoside triphosphate hydrolases"/>
    <property type="match status" value="1"/>
</dbReference>
<dbReference type="PANTHER" id="PTHR42794:SF2">
    <property type="entry name" value="ABC TRANSPORTER ATP-BINDING PROTEIN"/>
    <property type="match status" value="1"/>
</dbReference>
<dbReference type="PANTHER" id="PTHR42794">
    <property type="entry name" value="HEMIN IMPORT ATP-BINDING PROTEIN HMUV"/>
    <property type="match status" value="1"/>
</dbReference>
<dbReference type="RefSeq" id="WP_269608200.1">
    <property type="nucleotide sequence ID" value="NZ_JAPWIJ010000014.1"/>
</dbReference>
<name>A0ABT4ML79_9NOCA</name>
<dbReference type="CDD" id="cd03214">
    <property type="entry name" value="ABC_Iron-Siderophores_B12_Hemin"/>
    <property type="match status" value="1"/>
</dbReference>
<dbReference type="SMART" id="SM00382">
    <property type="entry name" value="AAA"/>
    <property type="match status" value="1"/>
</dbReference>
<dbReference type="InterPro" id="IPR003593">
    <property type="entry name" value="AAA+_ATPase"/>
</dbReference>
<dbReference type="Proteomes" id="UP001081071">
    <property type="component" value="Unassembled WGS sequence"/>
</dbReference>
<keyword evidence="2 4" id="KW-0067">ATP-binding</keyword>
<evidence type="ECO:0000256" key="2">
    <source>
        <dbReference type="ARBA" id="ARBA00022840"/>
    </source>
</evidence>
<keyword evidence="1" id="KW-0547">Nucleotide-binding</keyword>
<organism evidence="4 5">
    <name type="scientific">Rhodococcus ruber</name>
    <dbReference type="NCBI Taxonomy" id="1830"/>
    <lineage>
        <taxon>Bacteria</taxon>
        <taxon>Bacillati</taxon>
        <taxon>Actinomycetota</taxon>
        <taxon>Actinomycetes</taxon>
        <taxon>Mycobacteriales</taxon>
        <taxon>Nocardiaceae</taxon>
        <taxon>Rhodococcus</taxon>
    </lineage>
</organism>
<dbReference type="GO" id="GO:0005524">
    <property type="term" value="F:ATP binding"/>
    <property type="evidence" value="ECO:0007669"/>
    <property type="project" value="UniProtKB-KW"/>
</dbReference>
<dbReference type="InterPro" id="IPR003439">
    <property type="entry name" value="ABC_transporter-like_ATP-bd"/>
</dbReference>
<evidence type="ECO:0000313" key="5">
    <source>
        <dbReference type="Proteomes" id="UP001081071"/>
    </source>
</evidence>
<reference evidence="4" key="1">
    <citation type="submission" date="2022-12" db="EMBL/GenBank/DDBJ databases">
        <authorList>
            <person name="Krivoruchko A.V."/>
            <person name="Elkin A."/>
        </authorList>
    </citation>
    <scope>NUCLEOTIDE SEQUENCE</scope>
    <source>
        <strain evidence="4">IEGM 1391</strain>
    </source>
</reference>
<comment type="caution">
    <text evidence="4">The sequence shown here is derived from an EMBL/GenBank/DDBJ whole genome shotgun (WGS) entry which is preliminary data.</text>
</comment>
<feature type="domain" description="ABC transporter" evidence="3">
    <location>
        <begin position="11"/>
        <end position="243"/>
    </location>
</feature>
<dbReference type="PROSITE" id="PS00211">
    <property type="entry name" value="ABC_TRANSPORTER_1"/>
    <property type="match status" value="1"/>
</dbReference>
<evidence type="ECO:0000313" key="4">
    <source>
        <dbReference type="EMBL" id="MCZ4521736.1"/>
    </source>
</evidence>
<evidence type="ECO:0000256" key="1">
    <source>
        <dbReference type="ARBA" id="ARBA00022741"/>
    </source>
</evidence>
<dbReference type="PROSITE" id="PS50893">
    <property type="entry name" value="ABC_TRANSPORTER_2"/>
    <property type="match status" value="1"/>
</dbReference>
<protein>
    <submittedName>
        <fullName evidence="4">ABC transporter ATP-binding protein</fullName>
    </submittedName>
</protein>
<dbReference type="EMBL" id="JAPWIJ010000014">
    <property type="protein sequence ID" value="MCZ4521736.1"/>
    <property type="molecule type" value="Genomic_DNA"/>
</dbReference>
<dbReference type="InterPro" id="IPR027417">
    <property type="entry name" value="P-loop_NTPase"/>
</dbReference>